<dbReference type="Proteomes" id="UP001519344">
    <property type="component" value="Unassembled WGS sequence"/>
</dbReference>
<dbReference type="Pfam" id="PF13408">
    <property type="entry name" value="Zn_ribbon_recom"/>
    <property type="match status" value="1"/>
</dbReference>
<dbReference type="PROSITE" id="PS51737">
    <property type="entry name" value="RECOMBINASE_DNA_BIND"/>
    <property type="match status" value="1"/>
</dbReference>
<evidence type="ECO:0000259" key="3">
    <source>
        <dbReference type="PROSITE" id="PS51737"/>
    </source>
</evidence>
<dbReference type="Pfam" id="PF07508">
    <property type="entry name" value="Recombinase"/>
    <property type="match status" value="1"/>
</dbReference>
<dbReference type="PANTHER" id="PTHR30461:SF2">
    <property type="entry name" value="SERINE RECOMBINASE PINE-RELATED"/>
    <property type="match status" value="1"/>
</dbReference>
<evidence type="ECO:0000256" key="1">
    <source>
        <dbReference type="ARBA" id="ARBA00023125"/>
    </source>
</evidence>
<dbReference type="InterPro" id="IPR025827">
    <property type="entry name" value="Zn_ribbon_recom_dom"/>
</dbReference>
<reference evidence="4 5" key="1">
    <citation type="submission" date="2021-03" db="EMBL/GenBank/DDBJ databases">
        <title>Genomic Encyclopedia of Type Strains, Phase IV (KMG-IV): sequencing the most valuable type-strain genomes for metagenomic binning, comparative biology and taxonomic classification.</title>
        <authorList>
            <person name="Goeker M."/>
        </authorList>
    </citation>
    <scope>NUCLEOTIDE SEQUENCE [LARGE SCALE GENOMIC DNA]</scope>
    <source>
        <strain evidence="4 5">DSM 24950</strain>
    </source>
</reference>
<keyword evidence="5" id="KW-1185">Reference proteome</keyword>
<keyword evidence="2" id="KW-0233">DNA recombination</keyword>
<dbReference type="RefSeq" id="WP_167068807.1">
    <property type="nucleotide sequence ID" value="NZ_JAAOZR010000097.1"/>
</dbReference>
<evidence type="ECO:0000313" key="4">
    <source>
        <dbReference type="EMBL" id="MBP1966422.1"/>
    </source>
</evidence>
<name>A0ABS4I680_9BACL</name>
<dbReference type="InterPro" id="IPR011109">
    <property type="entry name" value="DNA_bind_recombinase_dom"/>
</dbReference>
<sequence>MNQIHVLRRRIPGQCCEGISKRVKFGRREKAKKGKFNGSLPPFGYTKDGNTLELHPEYSPVVVDIFRLYLYENWGLYKISRHLIDAKIPTPRTVVGAKNAGELWQQSIIKLILTNPVYTGNMIQNRSETVSIRTRQRKKIPLEDRTAVYDTHPALISMEEFEEVQNKLTKKGKQRSNGRESLFAHIAVCADCGMGMHFKKDRGGYTCGRYGKYGKKHCSSHYIKADDLLTKVKDNLKSLILGNGVKTRKLVDVLKKESGHVPVNYEKEIKQVDSKIAQLTRKQSKLLDLLNDGDLTQQEWRTHNTLVRDEFTLLTNRKSELQTLTEKEDDLDSDFQAFEKQVNKLLSLDFEDEKILKQVISKLVLKVDVFDDSRIKIHFNIINPTAKKGA</sequence>
<feature type="domain" description="Recombinase" evidence="3">
    <location>
        <begin position="42"/>
        <end position="174"/>
    </location>
</feature>
<dbReference type="InterPro" id="IPR038109">
    <property type="entry name" value="DNA_bind_recomb_sf"/>
</dbReference>
<comment type="caution">
    <text evidence="4">The sequence shown here is derived from an EMBL/GenBank/DDBJ whole genome shotgun (WGS) entry which is preliminary data.</text>
</comment>
<dbReference type="Gene3D" id="3.90.1750.20">
    <property type="entry name" value="Putative Large Serine Recombinase, Chain B, Domain 2"/>
    <property type="match status" value="1"/>
</dbReference>
<keyword evidence="1" id="KW-0238">DNA-binding</keyword>
<dbReference type="EMBL" id="JAGGKV010000021">
    <property type="protein sequence ID" value="MBP1966422.1"/>
    <property type="molecule type" value="Genomic_DNA"/>
</dbReference>
<organism evidence="4 5">
    <name type="scientific">Paenibacillus aceris</name>
    <dbReference type="NCBI Taxonomy" id="869555"/>
    <lineage>
        <taxon>Bacteria</taxon>
        <taxon>Bacillati</taxon>
        <taxon>Bacillota</taxon>
        <taxon>Bacilli</taxon>
        <taxon>Bacillales</taxon>
        <taxon>Paenibacillaceae</taxon>
        <taxon>Paenibacillus</taxon>
    </lineage>
</organism>
<gene>
    <name evidence="4" type="ORF">J2Z65_005681</name>
</gene>
<accession>A0ABS4I680</accession>
<dbReference type="InterPro" id="IPR050639">
    <property type="entry name" value="SSR_resolvase"/>
</dbReference>
<proteinExistence type="predicted"/>
<evidence type="ECO:0000256" key="2">
    <source>
        <dbReference type="ARBA" id="ARBA00023172"/>
    </source>
</evidence>
<protein>
    <recommendedName>
        <fullName evidence="3">Recombinase domain-containing protein</fullName>
    </recommendedName>
</protein>
<evidence type="ECO:0000313" key="5">
    <source>
        <dbReference type="Proteomes" id="UP001519344"/>
    </source>
</evidence>
<dbReference type="PANTHER" id="PTHR30461">
    <property type="entry name" value="DNA-INVERTASE FROM LAMBDOID PROPHAGE"/>
    <property type="match status" value="1"/>
</dbReference>